<name>U1TYW4_9PSED</name>
<evidence type="ECO:0000313" key="1">
    <source>
        <dbReference type="EMBL" id="ERH47962.1"/>
    </source>
</evidence>
<proteinExistence type="predicted"/>
<accession>U1TYW4</accession>
<dbReference type="Proteomes" id="UP000016504">
    <property type="component" value="Unassembled WGS sequence"/>
</dbReference>
<reference evidence="1 2" key="1">
    <citation type="submission" date="2013-08" db="EMBL/GenBank/DDBJ databases">
        <title>Biodegradation of aromatic compounds in biofilm forming Pseudomonas isolated from sewage sludge.</title>
        <authorList>
            <person name="Qureshi A."/>
            <person name="Ghosh S."/>
            <person name="Khardenavis A.A."/>
            <person name="Kapley A."/>
            <person name="Purohit H.J."/>
        </authorList>
    </citation>
    <scope>NUCLEOTIDE SEQUENCE [LARGE SCALE GENOMIC DNA]</scope>
    <source>
        <strain evidence="1 2">EGD-AQ6</strain>
    </source>
</reference>
<comment type="caution">
    <text evidence="1">The sequence shown here is derived from an EMBL/GenBank/DDBJ whole genome shotgun (WGS) entry which is preliminary data.</text>
</comment>
<evidence type="ECO:0000313" key="2">
    <source>
        <dbReference type="Proteomes" id="UP000016504"/>
    </source>
</evidence>
<dbReference type="AlphaFoldDB" id="U1TYW4"/>
<organism evidence="1 2">
    <name type="scientific">Pseudomonas simiae</name>
    <dbReference type="NCBI Taxonomy" id="321846"/>
    <lineage>
        <taxon>Bacteria</taxon>
        <taxon>Pseudomonadati</taxon>
        <taxon>Pseudomonadota</taxon>
        <taxon>Gammaproteobacteria</taxon>
        <taxon>Pseudomonadales</taxon>
        <taxon>Pseudomonadaceae</taxon>
        <taxon>Pseudomonas</taxon>
    </lineage>
</organism>
<gene>
    <name evidence="1" type="ORF">O204_13215</name>
</gene>
<dbReference type="EMBL" id="AVQG01000057">
    <property type="protein sequence ID" value="ERH47962.1"/>
    <property type="molecule type" value="Genomic_DNA"/>
</dbReference>
<sequence>MVPEQFSVGTRQISERQLNPDAIIDDDVVRRKKTHEGLYLLWRPRWVRPLGSGKIIGVRMQRPDEFIALRLYKLESAASFTLKYQVEIEILCLPQSRLSRHVQLIRKALHDHTAVLDIPRSTDALMYITRGIIGADKRRRQWGELGVTWRDGGTLVAV</sequence>
<protein>
    <submittedName>
        <fullName evidence="1">Uncharacterized protein</fullName>
    </submittedName>
</protein>